<proteinExistence type="predicted"/>
<dbReference type="AlphaFoldDB" id="A0AAN8I963"/>
<comment type="caution">
    <text evidence="1">The sequence shown here is derived from an EMBL/GenBank/DDBJ whole genome shotgun (WGS) entry which is preliminary data.</text>
</comment>
<organism evidence="1 2">
    <name type="scientific">Trichostrongylus colubriformis</name>
    <name type="common">Black scour worm</name>
    <dbReference type="NCBI Taxonomy" id="6319"/>
    <lineage>
        <taxon>Eukaryota</taxon>
        <taxon>Metazoa</taxon>
        <taxon>Ecdysozoa</taxon>
        <taxon>Nematoda</taxon>
        <taxon>Chromadorea</taxon>
        <taxon>Rhabditida</taxon>
        <taxon>Rhabditina</taxon>
        <taxon>Rhabditomorpha</taxon>
        <taxon>Strongyloidea</taxon>
        <taxon>Trichostrongylidae</taxon>
        <taxon>Trichostrongylus</taxon>
    </lineage>
</organism>
<name>A0AAN8I963_TRICO</name>
<sequence length="122" mass="13297">MALGGTCIQRACCTTPFFGHTTTTAAPEVDGEATRTTNEFRTPAPTVEGSIERKVDLLEIEELLKLVENLRSTIGPPPDEVQSFKKALQLCLSGQRSDGVCATDDDCPSSHRCEEERCCYVT</sequence>
<accession>A0AAN8I963</accession>
<evidence type="ECO:0000313" key="2">
    <source>
        <dbReference type="Proteomes" id="UP001331761"/>
    </source>
</evidence>
<keyword evidence="2" id="KW-1185">Reference proteome</keyword>
<evidence type="ECO:0000313" key="1">
    <source>
        <dbReference type="EMBL" id="KAK5965429.1"/>
    </source>
</evidence>
<protein>
    <submittedName>
        <fullName evidence="1">Uncharacterized protein</fullName>
    </submittedName>
</protein>
<dbReference type="EMBL" id="WIXE01024635">
    <property type="protein sequence ID" value="KAK5965429.1"/>
    <property type="molecule type" value="Genomic_DNA"/>
</dbReference>
<reference evidence="1 2" key="1">
    <citation type="submission" date="2019-10" db="EMBL/GenBank/DDBJ databases">
        <title>Assembly and Annotation for the nematode Trichostrongylus colubriformis.</title>
        <authorList>
            <person name="Martin J."/>
        </authorList>
    </citation>
    <scope>NUCLEOTIDE SEQUENCE [LARGE SCALE GENOMIC DNA]</scope>
    <source>
        <strain evidence="1">G859</strain>
        <tissue evidence="1">Whole worm</tissue>
    </source>
</reference>
<gene>
    <name evidence="1" type="ORF">GCK32_017960</name>
</gene>
<dbReference type="Proteomes" id="UP001331761">
    <property type="component" value="Unassembled WGS sequence"/>
</dbReference>